<reference evidence="3" key="1">
    <citation type="journal article" date="2010" name="J. Antibiot.">
        <title>Organization of the biosynthetic genes encoding deoxyactagardine B (DAB), a new lantibiotic produced by Actinoplanes liguriae NCIMB41362.</title>
        <authorList>
            <person name="Boakes S."/>
            <person name="Appleyard A.N."/>
            <person name="Cortes J."/>
            <person name="Dawson M.J."/>
        </authorList>
    </citation>
    <scope>NUCLEOTIDE SEQUENCE</scope>
    <source>
        <strain evidence="3">NCIMB41362</strain>
    </source>
</reference>
<dbReference type="Pfam" id="PF13400">
    <property type="entry name" value="Tad"/>
    <property type="match status" value="1"/>
</dbReference>
<evidence type="ECO:0000313" key="3">
    <source>
        <dbReference type="EMBL" id="ADE10213.1"/>
    </source>
</evidence>
<accession>D8V3M7</accession>
<organism evidence="3">
    <name type="scientific">Actinoplanes liguriensis</name>
    <dbReference type="NCBI Taxonomy" id="69484"/>
    <lineage>
        <taxon>Bacteria</taxon>
        <taxon>Bacillati</taxon>
        <taxon>Actinomycetota</taxon>
        <taxon>Actinomycetes</taxon>
        <taxon>Micromonosporales</taxon>
        <taxon>Micromonosporaceae</taxon>
        <taxon>Actinoplanes</taxon>
    </lineage>
</organism>
<dbReference type="AlphaFoldDB" id="D8V3M7"/>
<keyword evidence="1" id="KW-0812">Transmembrane</keyword>
<keyword evidence="1" id="KW-0472">Membrane</keyword>
<feature type="domain" description="Putative Flp pilus-assembly TadG-like N-terminal" evidence="2">
    <location>
        <begin position="17"/>
        <end position="64"/>
    </location>
</feature>
<proteinExistence type="predicted"/>
<dbReference type="InterPro" id="IPR028087">
    <property type="entry name" value="Tad_N"/>
</dbReference>
<evidence type="ECO:0000256" key="1">
    <source>
        <dbReference type="SAM" id="Phobius"/>
    </source>
</evidence>
<sequence length="432" mass="44216">MRRLIHALFPPRGEHGVITALVAVLAGAGVLLGMAALVIDIGALYAEREQLQSGADAASWKVAQACAGTAGRDLTSATCTVAAQRDNAQRYADRNAKDLVSDVQFCITTVSAAGVTTADAGCPSSWNTPVTCPAPPSASGPYRYVEVRTSTRNSDNTSVVPPLFGRGLAGSAYHGAKMGACGRVAWGAPAVTDVLALGVSRCDFLRLTGDYTRFFAPPPPTGPNPQTGVHPLLGLSDPTAGYIPISDGILATSCPADAGETVAGYTWLGQPDGPPALPGLLPVSAPDASCELTGIPATDGPADSWVGGFTIGPGNASAATACLDRLNVLITSGQPVLVPIFDRQVAVIGTLPSYYRIAGFAPLVLTGYESPVSGPVSPGSAVPSLVPGAQRALCAAQSCLYGYFTRALVTDHVPTRFATSRYYGAMVIGRTG</sequence>
<name>D8V3M7_ACTLG</name>
<protein>
    <recommendedName>
        <fullName evidence="2">Putative Flp pilus-assembly TadG-like N-terminal domain-containing protein</fullName>
    </recommendedName>
</protein>
<evidence type="ECO:0000259" key="2">
    <source>
        <dbReference type="Pfam" id="PF13400"/>
    </source>
</evidence>
<feature type="transmembrane region" description="Helical" evidence="1">
    <location>
        <begin position="21"/>
        <end position="46"/>
    </location>
</feature>
<keyword evidence="1" id="KW-1133">Transmembrane helix</keyword>
<dbReference type="EMBL" id="GQ372844">
    <property type="protein sequence ID" value="ADE10213.1"/>
    <property type="molecule type" value="Genomic_DNA"/>
</dbReference>